<dbReference type="InterPro" id="IPR004528">
    <property type="entry name" value="KdsB"/>
</dbReference>
<dbReference type="HAMAP" id="MF_00057">
    <property type="entry name" value="KdsB"/>
    <property type="match status" value="1"/>
</dbReference>
<dbReference type="RefSeq" id="WP_130610760.1">
    <property type="nucleotide sequence ID" value="NZ_AP019368.1"/>
</dbReference>
<keyword evidence="1 4" id="KW-0808">Transferase</keyword>
<comment type="function">
    <text evidence="4">Activates KDO (a required 8-carbon sugar) for incorporation into bacterial lipopolysaccharide in Gram-negative bacteria.</text>
</comment>
<dbReference type="NCBIfam" id="TIGR00466">
    <property type="entry name" value="kdsB"/>
    <property type="match status" value="1"/>
</dbReference>
<keyword evidence="4" id="KW-0963">Cytoplasm</keyword>
<evidence type="ECO:0000256" key="3">
    <source>
        <dbReference type="ARBA" id="ARBA00022985"/>
    </source>
</evidence>
<dbReference type="CDD" id="cd02517">
    <property type="entry name" value="CMP-KDO-Synthetase"/>
    <property type="match status" value="1"/>
</dbReference>
<evidence type="ECO:0000256" key="1">
    <source>
        <dbReference type="ARBA" id="ARBA00022679"/>
    </source>
</evidence>
<dbReference type="UniPathway" id="UPA00358">
    <property type="reaction ID" value="UER00476"/>
</dbReference>
<keyword evidence="3 4" id="KW-0448">Lipopolysaccharide biosynthesis</keyword>
<gene>
    <name evidence="4" type="primary">kdsB</name>
    <name evidence="5" type="ORF">JCM31447_23830</name>
</gene>
<dbReference type="InterPro" id="IPR029044">
    <property type="entry name" value="Nucleotide-diphossugar_trans"/>
</dbReference>
<dbReference type="SUPFAM" id="SSF53448">
    <property type="entry name" value="Nucleotide-diphospho-sugar transferases"/>
    <property type="match status" value="1"/>
</dbReference>
<dbReference type="GO" id="GO:0009103">
    <property type="term" value="P:lipopolysaccharide biosynthetic process"/>
    <property type="evidence" value="ECO:0007669"/>
    <property type="project" value="UniProtKB-UniRule"/>
</dbReference>
<dbReference type="OrthoDB" id="9815559at2"/>
<reference evidence="5 6" key="1">
    <citation type="submission" date="2018-12" db="EMBL/GenBank/DDBJ databases">
        <title>Rubrispira sanarue gen. nov., sp., nov., a member of the order Silvanigrellales, isolated from a brackish lake in Hamamatsu Japan.</title>
        <authorList>
            <person name="Maejima Y."/>
            <person name="Iino T."/>
            <person name="Muraguchi Y."/>
            <person name="Fukuda K."/>
            <person name="Nojiri H."/>
            <person name="Ohkuma M."/>
            <person name="Moriuchi R."/>
            <person name="Dohra H."/>
            <person name="Kimbara K."/>
            <person name="Shintani M."/>
        </authorList>
    </citation>
    <scope>NUCLEOTIDE SEQUENCE [LARGE SCALE GENOMIC DNA]</scope>
    <source>
        <strain evidence="5 6">RF1110005</strain>
    </source>
</reference>
<protein>
    <recommendedName>
        <fullName evidence="4">3-deoxy-manno-octulosonate cytidylyltransferase</fullName>
        <ecNumber evidence="4">2.7.7.38</ecNumber>
    </recommendedName>
    <alternativeName>
        <fullName evidence="4">CMP-2-keto-3-deoxyoctulosonic acid synthase</fullName>
        <shortName evidence="4">CKS</shortName>
        <shortName evidence="4">CMP-KDO synthase</shortName>
    </alternativeName>
</protein>
<organism evidence="5 6">
    <name type="scientific">Fluviispira sanaruensis</name>
    <dbReference type="NCBI Taxonomy" id="2493639"/>
    <lineage>
        <taxon>Bacteria</taxon>
        <taxon>Pseudomonadati</taxon>
        <taxon>Bdellovibrionota</taxon>
        <taxon>Oligoflexia</taxon>
        <taxon>Silvanigrellales</taxon>
        <taxon>Silvanigrellaceae</taxon>
        <taxon>Fluviispira</taxon>
    </lineage>
</organism>
<keyword evidence="2 4" id="KW-0548">Nucleotidyltransferase</keyword>
<comment type="catalytic activity">
    <reaction evidence="4">
        <text>3-deoxy-alpha-D-manno-oct-2-ulosonate + CTP = CMP-3-deoxy-beta-D-manno-octulosonate + diphosphate</text>
        <dbReference type="Rhea" id="RHEA:23448"/>
        <dbReference type="ChEBI" id="CHEBI:33019"/>
        <dbReference type="ChEBI" id="CHEBI:37563"/>
        <dbReference type="ChEBI" id="CHEBI:85986"/>
        <dbReference type="ChEBI" id="CHEBI:85987"/>
        <dbReference type="EC" id="2.7.7.38"/>
    </reaction>
</comment>
<dbReference type="PANTHER" id="PTHR42866:SF2">
    <property type="entry name" value="3-DEOXY-MANNO-OCTULOSONATE CYTIDYLYLTRANSFERASE, MITOCHONDRIAL"/>
    <property type="match status" value="1"/>
</dbReference>
<proteinExistence type="inferred from homology"/>
<accession>A0A4P2VP65</accession>
<dbReference type="Gene3D" id="3.90.550.10">
    <property type="entry name" value="Spore Coat Polysaccharide Biosynthesis Protein SpsA, Chain A"/>
    <property type="match status" value="1"/>
</dbReference>
<dbReference type="GO" id="GO:0033468">
    <property type="term" value="P:CMP-keto-3-deoxy-D-manno-octulosonic acid biosynthetic process"/>
    <property type="evidence" value="ECO:0007669"/>
    <property type="project" value="UniProtKB-UniRule"/>
</dbReference>
<dbReference type="Pfam" id="PF02348">
    <property type="entry name" value="CTP_transf_3"/>
    <property type="match status" value="1"/>
</dbReference>
<dbReference type="AlphaFoldDB" id="A0A4P2VP65"/>
<evidence type="ECO:0000256" key="4">
    <source>
        <dbReference type="HAMAP-Rule" id="MF_00057"/>
    </source>
</evidence>
<dbReference type="EMBL" id="AP019368">
    <property type="protein sequence ID" value="BBH53930.1"/>
    <property type="molecule type" value="Genomic_DNA"/>
</dbReference>
<evidence type="ECO:0000313" key="6">
    <source>
        <dbReference type="Proteomes" id="UP000291236"/>
    </source>
</evidence>
<dbReference type="InterPro" id="IPR003329">
    <property type="entry name" value="Cytidylyl_trans"/>
</dbReference>
<dbReference type="Proteomes" id="UP000291236">
    <property type="component" value="Chromosome"/>
</dbReference>
<dbReference type="PANTHER" id="PTHR42866">
    <property type="entry name" value="3-DEOXY-MANNO-OCTULOSONATE CYTIDYLYLTRANSFERASE"/>
    <property type="match status" value="1"/>
</dbReference>
<name>A0A4P2VP65_FLUSA</name>
<dbReference type="EC" id="2.7.7.38" evidence="4"/>
<evidence type="ECO:0000313" key="5">
    <source>
        <dbReference type="EMBL" id="BBH53930.1"/>
    </source>
</evidence>
<comment type="pathway">
    <text evidence="4">Nucleotide-sugar biosynthesis; CMP-3-deoxy-D-manno-octulosonate biosynthesis; CMP-3-deoxy-D-manno-octulosonate from 3-deoxy-D-manno-octulosonate and CTP: step 1/1.</text>
</comment>
<dbReference type="GO" id="GO:0005829">
    <property type="term" value="C:cytosol"/>
    <property type="evidence" value="ECO:0007669"/>
    <property type="project" value="TreeGrafter"/>
</dbReference>
<dbReference type="KEGG" id="sbf:JCM31447_23830"/>
<sequence length="281" mass="32026">MIDLTDKINVFIVIPARFASTRLPGKPLLNIGKRTMISRVTERAQRLAKLLSENKNVKNVNLVVATDHDEIFAEVHKLNAMTVMTDSNLKNGTERVFSALKEVQKKLPIKNQDIVLNIQGDEPFFSLEDVYNLVEKMLNQQEIPLGTLAFRRTNSKMFFESSIVKVICDNKQNALYFSRAPIPYPKDILGASGIDWLEKAQNVQQEISFLHHVGVYSFRYQALCDYMTLVHSSLEQHESLEQLRALEAGWKILVSEALTEPFGIDTEDDLKQAQLIAQQYD</sequence>
<dbReference type="NCBIfam" id="NF003952">
    <property type="entry name" value="PRK05450.1-5"/>
    <property type="match status" value="1"/>
</dbReference>
<comment type="similarity">
    <text evidence="4">Belongs to the KdsB family.</text>
</comment>
<dbReference type="GO" id="GO:0008690">
    <property type="term" value="F:3-deoxy-manno-octulosonate cytidylyltransferase activity"/>
    <property type="evidence" value="ECO:0007669"/>
    <property type="project" value="UniProtKB-UniRule"/>
</dbReference>
<comment type="subcellular location">
    <subcellularLocation>
        <location evidence="4">Cytoplasm</location>
    </subcellularLocation>
</comment>
<evidence type="ECO:0000256" key="2">
    <source>
        <dbReference type="ARBA" id="ARBA00022695"/>
    </source>
</evidence>
<keyword evidence="6" id="KW-1185">Reference proteome</keyword>